<proteinExistence type="predicted"/>
<keyword evidence="3" id="KW-1185">Reference proteome</keyword>
<evidence type="ECO:0000313" key="2">
    <source>
        <dbReference type="EMBL" id="GMI38327.1"/>
    </source>
</evidence>
<feature type="region of interest" description="Disordered" evidence="1">
    <location>
        <begin position="62"/>
        <end position="85"/>
    </location>
</feature>
<protein>
    <submittedName>
        <fullName evidence="2">Uncharacterized protein</fullName>
    </submittedName>
</protein>
<sequence>MKKPTTTQNRHAAQIADTHEYEDLVSEVLNSDSTNENDDKPRAAYKLVPGTTTYTRVPVSKVLASERSRQSSAAASTSSGGGDEK</sequence>
<comment type="caution">
    <text evidence="2">The sequence shown here is derived from an EMBL/GenBank/DDBJ whole genome shotgun (WGS) entry which is preliminary data.</text>
</comment>
<feature type="compositionally biased region" description="Polar residues" evidence="1">
    <location>
        <begin position="1"/>
        <end position="11"/>
    </location>
</feature>
<feature type="region of interest" description="Disordered" evidence="1">
    <location>
        <begin position="1"/>
        <end position="21"/>
    </location>
</feature>
<dbReference type="Proteomes" id="UP001165065">
    <property type="component" value="Unassembled WGS sequence"/>
</dbReference>
<dbReference type="EMBL" id="BRYA01000084">
    <property type="protein sequence ID" value="GMI38327.1"/>
    <property type="molecule type" value="Genomic_DNA"/>
</dbReference>
<evidence type="ECO:0000313" key="3">
    <source>
        <dbReference type="Proteomes" id="UP001165065"/>
    </source>
</evidence>
<name>A0A9W7L8N5_9STRA</name>
<gene>
    <name evidence="2" type="ORF">TrCOL_g2822</name>
</gene>
<evidence type="ECO:0000256" key="1">
    <source>
        <dbReference type="SAM" id="MobiDB-lite"/>
    </source>
</evidence>
<reference evidence="3" key="1">
    <citation type="journal article" date="2023" name="Commun. Biol.">
        <title>Genome analysis of Parmales, the sister group of diatoms, reveals the evolutionary specialization of diatoms from phago-mixotrophs to photoautotrophs.</title>
        <authorList>
            <person name="Ban H."/>
            <person name="Sato S."/>
            <person name="Yoshikawa S."/>
            <person name="Yamada K."/>
            <person name="Nakamura Y."/>
            <person name="Ichinomiya M."/>
            <person name="Sato N."/>
            <person name="Blanc-Mathieu R."/>
            <person name="Endo H."/>
            <person name="Kuwata A."/>
            <person name="Ogata H."/>
        </authorList>
    </citation>
    <scope>NUCLEOTIDE SEQUENCE [LARGE SCALE GENOMIC DNA]</scope>
</reference>
<accession>A0A9W7L8N5</accession>
<dbReference type="AlphaFoldDB" id="A0A9W7L8N5"/>
<organism evidence="2 3">
    <name type="scientific">Triparma columacea</name>
    <dbReference type="NCBI Taxonomy" id="722753"/>
    <lineage>
        <taxon>Eukaryota</taxon>
        <taxon>Sar</taxon>
        <taxon>Stramenopiles</taxon>
        <taxon>Ochrophyta</taxon>
        <taxon>Bolidophyceae</taxon>
        <taxon>Parmales</taxon>
        <taxon>Triparmaceae</taxon>
        <taxon>Triparma</taxon>
    </lineage>
</organism>